<dbReference type="Proteomes" id="UP000584931">
    <property type="component" value="Unassembled WGS sequence"/>
</dbReference>
<feature type="domain" description="HTH gntR-type" evidence="5">
    <location>
        <begin position="4"/>
        <end position="72"/>
    </location>
</feature>
<dbReference type="PROSITE" id="PS50949">
    <property type="entry name" value="HTH_GNTR"/>
    <property type="match status" value="1"/>
</dbReference>
<evidence type="ECO:0000256" key="3">
    <source>
        <dbReference type="ARBA" id="ARBA00023163"/>
    </source>
</evidence>
<dbReference type="GO" id="GO:0045892">
    <property type="term" value="P:negative regulation of DNA-templated transcription"/>
    <property type="evidence" value="ECO:0007669"/>
    <property type="project" value="TreeGrafter"/>
</dbReference>
<dbReference type="InterPro" id="IPR036388">
    <property type="entry name" value="WH-like_DNA-bd_sf"/>
</dbReference>
<evidence type="ECO:0000313" key="6">
    <source>
        <dbReference type="EMBL" id="NYH52812.1"/>
    </source>
</evidence>
<evidence type="ECO:0000256" key="1">
    <source>
        <dbReference type="ARBA" id="ARBA00023015"/>
    </source>
</evidence>
<dbReference type="RefSeq" id="WP_077692646.1">
    <property type="nucleotide sequence ID" value="NZ_JACCHL010000001.1"/>
</dbReference>
<keyword evidence="3" id="KW-0804">Transcription</keyword>
<gene>
    <name evidence="6" type="ORF">HNR06_002401</name>
    <name evidence="7" type="ORF">NOSIN_22240</name>
</gene>
<keyword evidence="1" id="KW-0805">Transcription regulation</keyword>
<reference evidence="8" key="2">
    <citation type="submission" date="2016-08" db="EMBL/GenBank/DDBJ databases">
        <authorList>
            <person name="Tokovenko B."/>
            <person name="Kalinowski J."/>
        </authorList>
    </citation>
    <scope>NUCLEOTIDE SEQUENCE [LARGE SCALE GENOMIC DNA]</scope>
    <source>
        <strain evidence="8">UTMC102</strain>
    </source>
</reference>
<dbReference type="CDD" id="cd07377">
    <property type="entry name" value="WHTH_GntR"/>
    <property type="match status" value="1"/>
</dbReference>
<evidence type="ECO:0000256" key="4">
    <source>
        <dbReference type="SAM" id="MobiDB-lite"/>
    </source>
</evidence>
<dbReference type="SUPFAM" id="SSF64288">
    <property type="entry name" value="Chorismate lyase-like"/>
    <property type="match status" value="1"/>
</dbReference>
<dbReference type="GO" id="GO:0003677">
    <property type="term" value="F:DNA binding"/>
    <property type="evidence" value="ECO:0007669"/>
    <property type="project" value="UniProtKB-KW"/>
</dbReference>
<keyword evidence="2 6" id="KW-0238">DNA-binding</keyword>
<dbReference type="PANTHER" id="PTHR44846">
    <property type="entry name" value="MANNOSYL-D-GLYCERATE TRANSPORT/METABOLISM SYSTEM REPRESSOR MNGR-RELATED"/>
    <property type="match status" value="1"/>
</dbReference>
<sequence>MARQPRYLWLADQLRGPILNGEMPPGTRLPSRTRLARSYRVSEQISRTALRLLVTEGLVESRPGSGYFVRAVPEVFRICRTDSSSGSGLGRLSREEIGTEQEQCSPPLSSRLRLREGDPVYRTTSRGLSSRTPITLHLSWEPAVLTAGTLRAPFDGAHDAGLLERLSAVGHPVDRVVEEVRVRALRDSEASLLGSAPGIPVLVVERTHYSGSRPVETSDLIGSVEQCRLLYKLTLARPRRPGDPRRY</sequence>
<dbReference type="InterPro" id="IPR036390">
    <property type="entry name" value="WH_DNA-bd_sf"/>
</dbReference>
<accession>A0A7Y9XDD1</accession>
<dbReference type="GO" id="GO:0003700">
    <property type="term" value="F:DNA-binding transcription factor activity"/>
    <property type="evidence" value="ECO:0007669"/>
    <property type="project" value="InterPro"/>
</dbReference>
<comment type="caution">
    <text evidence="7">The sequence shown here is derived from an EMBL/GenBank/DDBJ whole genome shotgun (WGS) entry which is preliminary data.</text>
</comment>
<proteinExistence type="predicted"/>
<feature type="region of interest" description="Disordered" evidence="4">
    <location>
        <begin position="83"/>
        <end position="102"/>
    </location>
</feature>
<dbReference type="AlphaFoldDB" id="A0A1V3C9D7"/>
<organism evidence="7 8">
    <name type="scientific">Nocardiopsis sinuspersici</name>
    <dbReference type="NCBI Taxonomy" id="501010"/>
    <lineage>
        <taxon>Bacteria</taxon>
        <taxon>Bacillati</taxon>
        <taxon>Actinomycetota</taxon>
        <taxon>Actinomycetes</taxon>
        <taxon>Streptosporangiales</taxon>
        <taxon>Nocardiopsidaceae</taxon>
        <taxon>Nocardiopsis</taxon>
    </lineage>
</organism>
<dbReference type="Gene3D" id="1.10.10.10">
    <property type="entry name" value="Winged helix-like DNA-binding domain superfamily/Winged helix DNA-binding domain"/>
    <property type="match status" value="1"/>
</dbReference>
<evidence type="ECO:0000313" key="9">
    <source>
        <dbReference type="Proteomes" id="UP000584931"/>
    </source>
</evidence>
<dbReference type="InterPro" id="IPR000524">
    <property type="entry name" value="Tscrpt_reg_HTH_GntR"/>
</dbReference>
<dbReference type="InterPro" id="IPR011663">
    <property type="entry name" value="UTRA"/>
</dbReference>
<dbReference type="InterPro" id="IPR028978">
    <property type="entry name" value="Chorismate_lyase_/UTRA_dom_sf"/>
</dbReference>
<reference evidence="7" key="1">
    <citation type="submission" date="2016-08" db="EMBL/GenBank/DDBJ databases">
        <authorList>
            <person name="Seilhamer J.J."/>
        </authorList>
    </citation>
    <scope>NUCLEOTIDE SEQUENCE [LARGE SCALE GENOMIC DNA]</scope>
    <source>
        <strain evidence="7">UTMC102</strain>
    </source>
</reference>
<accession>A0A1V3C9D7</accession>
<dbReference type="SUPFAM" id="SSF46785">
    <property type="entry name" value="Winged helix' DNA-binding domain"/>
    <property type="match status" value="1"/>
</dbReference>
<dbReference type="EMBL" id="MCOK01000001">
    <property type="protein sequence ID" value="OOC57377.1"/>
    <property type="molecule type" value="Genomic_DNA"/>
</dbReference>
<dbReference type="Pfam" id="PF07702">
    <property type="entry name" value="UTRA"/>
    <property type="match status" value="1"/>
</dbReference>
<dbReference type="SMART" id="SM00345">
    <property type="entry name" value="HTH_GNTR"/>
    <property type="match status" value="1"/>
</dbReference>
<dbReference type="EMBL" id="JACCHL010000001">
    <property type="protein sequence ID" value="NYH52812.1"/>
    <property type="molecule type" value="Genomic_DNA"/>
</dbReference>
<dbReference type="OrthoDB" id="3214900at2"/>
<dbReference type="PANTHER" id="PTHR44846:SF17">
    <property type="entry name" value="GNTR-FAMILY TRANSCRIPTIONAL REGULATOR"/>
    <property type="match status" value="1"/>
</dbReference>
<evidence type="ECO:0000256" key="2">
    <source>
        <dbReference type="ARBA" id="ARBA00023125"/>
    </source>
</evidence>
<reference evidence="6 9" key="3">
    <citation type="submission" date="2020-07" db="EMBL/GenBank/DDBJ databases">
        <title>Sequencing the genomes of 1000 actinobacteria strains.</title>
        <authorList>
            <person name="Klenk H.-P."/>
        </authorList>
    </citation>
    <scope>NUCLEOTIDE SEQUENCE [LARGE SCALE GENOMIC DNA]</scope>
    <source>
        <strain evidence="6 9">DSM 45278</strain>
    </source>
</reference>
<dbReference type="InterPro" id="IPR050679">
    <property type="entry name" value="Bact_HTH_transcr_reg"/>
</dbReference>
<dbReference type="SMART" id="SM00866">
    <property type="entry name" value="UTRA"/>
    <property type="match status" value="1"/>
</dbReference>
<protein>
    <submittedName>
        <fullName evidence="6 7">GntR family transcriptional regulator</fullName>
    </submittedName>
</protein>
<evidence type="ECO:0000259" key="5">
    <source>
        <dbReference type="PROSITE" id="PS50949"/>
    </source>
</evidence>
<name>A0A1V3C9D7_9ACTN</name>
<dbReference type="Pfam" id="PF00392">
    <property type="entry name" value="GntR"/>
    <property type="match status" value="1"/>
</dbReference>
<evidence type="ECO:0000313" key="8">
    <source>
        <dbReference type="Proteomes" id="UP000189004"/>
    </source>
</evidence>
<keyword evidence="8" id="KW-1185">Reference proteome</keyword>
<evidence type="ECO:0000313" key="7">
    <source>
        <dbReference type="EMBL" id="OOC57377.1"/>
    </source>
</evidence>
<dbReference type="STRING" id="501010.NOSIN_22240"/>
<dbReference type="Gene3D" id="3.40.1410.10">
    <property type="entry name" value="Chorismate lyase-like"/>
    <property type="match status" value="1"/>
</dbReference>
<dbReference type="Proteomes" id="UP000189004">
    <property type="component" value="Unassembled WGS sequence"/>
</dbReference>